<protein>
    <submittedName>
        <fullName evidence="1">Uncharacterized protein</fullName>
    </submittedName>
</protein>
<dbReference type="AlphaFoldDB" id="A0A1X3J3D7"/>
<dbReference type="EMBL" id="ADIZ01000015">
    <property type="protein sequence ID" value="OSK95220.1"/>
    <property type="molecule type" value="Genomic_DNA"/>
</dbReference>
<name>A0A1X3J3D7_ECOLX</name>
<evidence type="ECO:0000313" key="1">
    <source>
        <dbReference type="EMBL" id="OSK95220.1"/>
    </source>
</evidence>
<comment type="caution">
    <text evidence="1">The sequence shown here is derived from an EMBL/GenBank/DDBJ whole genome shotgun (WGS) entry which is preliminary data.</text>
</comment>
<organism evidence="1 2">
    <name type="scientific">Escherichia coli TA447</name>
    <dbReference type="NCBI Taxonomy" id="656447"/>
    <lineage>
        <taxon>Bacteria</taxon>
        <taxon>Pseudomonadati</taxon>
        <taxon>Pseudomonadota</taxon>
        <taxon>Gammaproteobacteria</taxon>
        <taxon>Enterobacterales</taxon>
        <taxon>Enterobacteriaceae</taxon>
        <taxon>Escherichia</taxon>
    </lineage>
</organism>
<sequence>MGKNPVGKIILSTFYPSWCAAVNDLTRTMSNCESTEGLIFKGFCGLVRMGAN</sequence>
<dbReference type="Proteomes" id="UP000193942">
    <property type="component" value="Unassembled WGS sequence"/>
</dbReference>
<proteinExistence type="predicted"/>
<gene>
    <name evidence="1" type="ORF">ECXG_01760</name>
</gene>
<reference evidence="1 2" key="1">
    <citation type="submission" date="2010-04" db="EMBL/GenBank/DDBJ databases">
        <title>The Genome Sequence of Escherichia coli TA447.</title>
        <authorList>
            <consortium name="The Broad Institute Genome Sequencing Platform"/>
            <consortium name="The Broad Institute Genome Sequencing Center for Infectious Disease"/>
            <person name="Feldgarden M."/>
            <person name="Gordon D.M."/>
            <person name="Johnson J.R."/>
            <person name="Johnston B.D."/>
            <person name="Young S."/>
            <person name="Zeng Q."/>
            <person name="Koehrsen M."/>
            <person name="Alvarado L."/>
            <person name="Berlin A.M."/>
            <person name="Borenstein D."/>
            <person name="Chapman S.B."/>
            <person name="Chen Z."/>
            <person name="Engels R."/>
            <person name="Freedman E."/>
            <person name="Gellesch M."/>
            <person name="Goldberg J."/>
            <person name="Griggs A."/>
            <person name="Gujja S."/>
            <person name="Heilman E.R."/>
            <person name="Heiman D.I."/>
            <person name="Hepburn T.A."/>
            <person name="Howarth C."/>
            <person name="Jen D."/>
            <person name="Larson L."/>
            <person name="Mehta T."/>
            <person name="Park D."/>
            <person name="Pearson M."/>
            <person name="Richards J."/>
            <person name="Roberts A."/>
            <person name="Saif S."/>
            <person name="Shea T.D."/>
            <person name="Shenoy N."/>
            <person name="Sisk P."/>
            <person name="Stolte C."/>
            <person name="Sykes S.N."/>
            <person name="Walk T."/>
            <person name="White J."/>
            <person name="Yandava C."/>
            <person name="Haas B."/>
            <person name="Henn M.R."/>
            <person name="Nusbaum C."/>
            <person name="Birren B."/>
        </authorList>
    </citation>
    <scope>NUCLEOTIDE SEQUENCE [LARGE SCALE GENOMIC DNA]</scope>
    <source>
        <strain evidence="1 2">TA447</strain>
    </source>
</reference>
<accession>A0A1X3J3D7</accession>
<evidence type="ECO:0000313" key="2">
    <source>
        <dbReference type="Proteomes" id="UP000193942"/>
    </source>
</evidence>